<dbReference type="InterPro" id="IPR003760">
    <property type="entry name" value="PnrA-like"/>
</dbReference>
<dbReference type="Pfam" id="PF02608">
    <property type="entry name" value="Bmp"/>
    <property type="match status" value="1"/>
</dbReference>
<name>A0A1N7K610_9BACI</name>
<evidence type="ECO:0000256" key="5">
    <source>
        <dbReference type="ARBA" id="ARBA00023136"/>
    </source>
</evidence>
<dbReference type="SUPFAM" id="SSF53822">
    <property type="entry name" value="Periplasmic binding protein-like I"/>
    <property type="match status" value="1"/>
</dbReference>
<evidence type="ECO:0000256" key="4">
    <source>
        <dbReference type="ARBA" id="ARBA00022729"/>
    </source>
</evidence>
<protein>
    <submittedName>
        <fullName evidence="9">Nucleoside-binding protein</fullName>
    </submittedName>
</protein>
<keyword evidence="10" id="KW-1185">Reference proteome</keyword>
<dbReference type="PROSITE" id="PS51257">
    <property type="entry name" value="PROKAR_LIPOPROTEIN"/>
    <property type="match status" value="1"/>
</dbReference>
<keyword evidence="4 7" id="KW-0732">Signal</keyword>
<gene>
    <name evidence="9" type="ORF">SAMN05421687_10944</name>
</gene>
<accession>A0A1N7K610</accession>
<proteinExistence type="inferred from homology"/>
<organism evidence="9 10">
    <name type="scientific">Salimicrobium flavidum</name>
    <dbReference type="NCBI Taxonomy" id="570947"/>
    <lineage>
        <taxon>Bacteria</taxon>
        <taxon>Bacillati</taxon>
        <taxon>Bacillota</taxon>
        <taxon>Bacilli</taxon>
        <taxon>Bacillales</taxon>
        <taxon>Bacillaceae</taxon>
        <taxon>Salimicrobium</taxon>
    </lineage>
</organism>
<keyword evidence="5" id="KW-0472">Membrane</keyword>
<comment type="similarity">
    <text evidence="2">Belongs to the BMP lipoprotein family.</text>
</comment>
<dbReference type="Proteomes" id="UP000187608">
    <property type="component" value="Unassembled WGS sequence"/>
</dbReference>
<reference evidence="10" key="1">
    <citation type="submission" date="2017-01" db="EMBL/GenBank/DDBJ databases">
        <authorList>
            <person name="Varghese N."/>
            <person name="Submissions S."/>
        </authorList>
    </citation>
    <scope>NUCLEOTIDE SEQUENCE [LARGE SCALE GENOMIC DNA]</scope>
    <source>
        <strain evidence="10">DSM 23127</strain>
    </source>
</reference>
<keyword evidence="6" id="KW-0449">Lipoprotein</keyword>
<evidence type="ECO:0000256" key="7">
    <source>
        <dbReference type="SAM" id="SignalP"/>
    </source>
</evidence>
<comment type="subcellular location">
    <subcellularLocation>
        <location evidence="1">Cell membrane</location>
        <topology evidence="1">Lipid-anchor</topology>
    </subcellularLocation>
</comment>
<sequence>MKYTTMILLLFCFLFLAGCAEESAQSEETISAGLVVTDSGLGDNAFSDLAFQGLEQARDELDISFDYREPVDQNYEEHLRTLVEDDHDVIIGLSFNIQEAMEKVAEEYPEQQFVLIDAESSLENITSITFKEDEGSYLIGMIAAMKTETDTVGFIGGEEIPVVQKFENGFKEGIQAVSPDTEVLTEYSGTFGDDQLGKEIAESMIEQNADYIFPSAGFTGVGALQAADEAGIYAFGVDSDQSFLAEDAVVTSMTKNLNVAIFDVVEQVAQGESLTGDTLTLGLAEGGVGLAPIRLIDLSPDQQQMLDERRNAE</sequence>
<dbReference type="PANTHER" id="PTHR34296:SF2">
    <property type="entry name" value="ABC TRANSPORTER GUANOSINE-BINDING PROTEIN NUPN"/>
    <property type="match status" value="1"/>
</dbReference>
<feature type="chain" id="PRO_5039186829" evidence="7">
    <location>
        <begin position="21"/>
        <end position="313"/>
    </location>
</feature>
<evidence type="ECO:0000256" key="1">
    <source>
        <dbReference type="ARBA" id="ARBA00004193"/>
    </source>
</evidence>
<dbReference type="PANTHER" id="PTHR34296">
    <property type="entry name" value="TRANSCRIPTIONAL ACTIVATOR PROTEIN MED"/>
    <property type="match status" value="1"/>
</dbReference>
<dbReference type="STRING" id="570947.SAMN05421687_10944"/>
<dbReference type="InterPro" id="IPR028082">
    <property type="entry name" value="Peripla_BP_I"/>
</dbReference>
<evidence type="ECO:0000313" key="10">
    <source>
        <dbReference type="Proteomes" id="UP000187608"/>
    </source>
</evidence>
<dbReference type="Gene3D" id="3.40.50.2300">
    <property type="match status" value="2"/>
</dbReference>
<dbReference type="EMBL" id="FTOC01000009">
    <property type="protein sequence ID" value="SIS57022.1"/>
    <property type="molecule type" value="Genomic_DNA"/>
</dbReference>
<evidence type="ECO:0000256" key="3">
    <source>
        <dbReference type="ARBA" id="ARBA00022475"/>
    </source>
</evidence>
<dbReference type="InterPro" id="IPR050957">
    <property type="entry name" value="BMP_lipoprotein"/>
</dbReference>
<feature type="signal peptide" evidence="7">
    <location>
        <begin position="1"/>
        <end position="20"/>
    </location>
</feature>
<keyword evidence="3" id="KW-1003">Cell membrane</keyword>
<dbReference type="GO" id="GO:0005886">
    <property type="term" value="C:plasma membrane"/>
    <property type="evidence" value="ECO:0007669"/>
    <property type="project" value="UniProtKB-SubCell"/>
</dbReference>
<evidence type="ECO:0000313" key="9">
    <source>
        <dbReference type="EMBL" id="SIS57022.1"/>
    </source>
</evidence>
<evidence type="ECO:0000256" key="6">
    <source>
        <dbReference type="ARBA" id="ARBA00023288"/>
    </source>
</evidence>
<evidence type="ECO:0000256" key="2">
    <source>
        <dbReference type="ARBA" id="ARBA00008610"/>
    </source>
</evidence>
<dbReference type="AlphaFoldDB" id="A0A1N7K610"/>
<feature type="domain" description="ABC transporter substrate-binding protein PnrA-like" evidence="8">
    <location>
        <begin position="34"/>
        <end position="295"/>
    </location>
</feature>
<evidence type="ECO:0000259" key="8">
    <source>
        <dbReference type="Pfam" id="PF02608"/>
    </source>
</evidence>
<dbReference type="RefSeq" id="WP_076559943.1">
    <property type="nucleotide sequence ID" value="NZ_FTOC01000009.1"/>
</dbReference>
<dbReference type="CDD" id="cd06354">
    <property type="entry name" value="PBP1_PrnA-like"/>
    <property type="match status" value="1"/>
</dbReference>